<dbReference type="SUPFAM" id="SSF54909">
    <property type="entry name" value="Dimeric alpha+beta barrel"/>
    <property type="match status" value="1"/>
</dbReference>
<evidence type="ECO:0000313" key="3">
    <source>
        <dbReference type="Proteomes" id="UP001140560"/>
    </source>
</evidence>
<dbReference type="Pfam" id="PF13826">
    <property type="entry name" value="Monooxy_af470-like"/>
    <property type="match status" value="1"/>
</dbReference>
<proteinExistence type="predicted"/>
<gene>
    <name evidence="2" type="ORF">N0V83_010940</name>
</gene>
<keyword evidence="1" id="KW-0472">Membrane</keyword>
<accession>A0A9W8XX85</accession>
<organism evidence="2 3">
    <name type="scientific">Neocucurbitaria cava</name>
    <dbReference type="NCBI Taxonomy" id="798079"/>
    <lineage>
        <taxon>Eukaryota</taxon>
        <taxon>Fungi</taxon>
        <taxon>Dikarya</taxon>
        <taxon>Ascomycota</taxon>
        <taxon>Pezizomycotina</taxon>
        <taxon>Dothideomycetes</taxon>
        <taxon>Pleosporomycetidae</taxon>
        <taxon>Pleosporales</taxon>
        <taxon>Pleosporineae</taxon>
        <taxon>Cucurbitariaceae</taxon>
        <taxon>Neocucurbitaria</taxon>
    </lineage>
</organism>
<protein>
    <submittedName>
        <fullName evidence="2">Uncharacterized protein</fullName>
    </submittedName>
</protein>
<comment type="caution">
    <text evidence="2">The sequence shown here is derived from an EMBL/GenBank/DDBJ whole genome shotgun (WGS) entry which is preliminary data.</text>
</comment>
<dbReference type="Proteomes" id="UP001140560">
    <property type="component" value="Unassembled WGS sequence"/>
</dbReference>
<dbReference type="AlphaFoldDB" id="A0A9W8XX85"/>
<dbReference type="EMBL" id="JAPEUY010000022">
    <property type="protein sequence ID" value="KAJ4361999.1"/>
    <property type="molecule type" value="Genomic_DNA"/>
</dbReference>
<evidence type="ECO:0000256" key="1">
    <source>
        <dbReference type="SAM" id="Phobius"/>
    </source>
</evidence>
<feature type="transmembrane region" description="Helical" evidence="1">
    <location>
        <begin position="20"/>
        <end position="48"/>
    </location>
</feature>
<dbReference type="InterPro" id="IPR025444">
    <property type="entry name" value="Monooxy_af470"/>
</dbReference>
<reference evidence="2" key="1">
    <citation type="submission" date="2022-10" db="EMBL/GenBank/DDBJ databases">
        <title>Tapping the CABI collections for fungal endophytes: first genome assemblies for Collariella, Neodidymelliopsis, Ascochyta clinopodiicola, Didymella pomorum, Didymosphaeria variabile, Neocosmospora piperis and Neocucurbitaria cava.</title>
        <authorList>
            <person name="Hill R."/>
        </authorList>
    </citation>
    <scope>NUCLEOTIDE SEQUENCE</scope>
    <source>
        <strain evidence="2">IMI 356814</strain>
    </source>
</reference>
<dbReference type="InterPro" id="IPR011008">
    <property type="entry name" value="Dimeric_a/b-barrel"/>
</dbReference>
<sequence length="276" mass="30242">MLSTIDNPAISSNFRATTWILLGGLTFQLLATLLTLRITLLLSTILLFSRLLPTLMITRGLLPNAELSAVHPGKTSVLFPNRDGSPSSHLQKPASQGVAVLILGIRISHPLGLFAPGAKQTGDFFFSLVKDLNSHPIEENGWLGGSTVSGHPSDASSNGHLSIIGYFRSMDDLNRFAHGKEHREAWNWWNANAGKMPHIGIYHEAYDVPAHHWETVYLQTPRMGLGAARVKGRVRRKESVGGCWEGVWRSSAGRMGREGEGWMVVGMGTRIDTDTL</sequence>
<keyword evidence="1" id="KW-1133">Transmembrane helix</keyword>
<keyword evidence="3" id="KW-1185">Reference proteome</keyword>
<evidence type="ECO:0000313" key="2">
    <source>
        <dbReference type="EMBL" id="KAJ4361999.1"/>
    </source>
</evidence>
<dbReference type="OrthoDB" id="3202396at2759"/>
<name>A0A9W8XX85_9PLEO</name>
<keyword evidence="1" id="KW-0812">Transmembrane</keyword>